<keyword evidence="2 10" id="KW-0444">Lipid biosynthesis</keyword>
<dbReference type="Pfam" id="PF02660">
    <property type="entry name" value="G3P_acyltransf"/>
    <property type="match status" value="1"/>
</dbReference>
<dbReference type="InterPro" id="IPR003811">
    <property type="entry name" value="G3P_acylTferase_PlsY"/>
</dbReference>
<evidence type="ECO:0000256" key="2">
    <source>
        <dbReference type="ARBA" id="ARBA00022516"/>
    </source>
</evidence>
<keyword evidence="12" id="KW-1185">Reference proteome</keyword>
<keyword evidence="1 10" id="KW-1003">Cell membrane</keyword>
<comment type="subcellular location">
    <subcellularLocation>
        <location evidence="10">Cell membrane</location>
        <topology evidence="10">Multi-pass membrane protein</topology>
    </subcellularLocation>
</comment>
<dbReference type="GO" id="GO:0008654">
    <property type="term" value="P:phospholipid biosynthetic process"/>
    <property type="evidence" value="ECO:0007669"/>
    <property type="project" value="UniProtKB-UniRule"/>
</dbReference>
<evidence type="ECO:0000313" key="12">
    <source>
        <dbReference type="Proteomes" id="UP000006008"/>
    </source>
</evidence>
<comment type="caution">
    <text evidence="11">The sequence shown here is derived from an EMBL/GenBank/DDBJ whole genome shotgun (WGS) entry which is preliminary data.</text>
</comment>
<reference evidence="11 12" key="1">
    <citation type="submission" date="2011-08" db="EMBL/GenBank/DDBJ databases">
        <title>The Genome Sequence of Alistipes indistinctus YIT 12060.</title>
        <authorList>
            <consortium name="The Broad Institute Genome Sequencing Platform"/>
            <person name="Earl A."/>
            <person name="Ward D."/>
            <person name="Feldgarden M."/>
            <person name="Gevers D."/>
            <person name="Morotomi M."/>
            <person name="Young S.K."/>
            <person name="Zeng Q."/>
            <person name="Gargeya S."/>
            <person name="Fitzgerald M."/>
            <person name="Haas B."/>
            <person name="Abouelleil A."/>
            <person name="Alvarado L."/>
            <person name="Arachchi H.M."/>
            <person name="Berlin A."/>
            <person name="Brown A."/>
            <person name="Chapman S.B."/>
            <person name="Chen Z."/>
            <person name="Dunbar C."/>
            <person name="Freedman E."/>
            <person name="Gearin G."/>
            <person name="Gellesch M."/>
            <person name="Goldberg J."/>
            <person name="Griggs A."/>
            <person name="Gujja S."/>
            <person name="Heiman D."/>
            <person name="Howarth C."/>
            <person name="Larson L."/>
            <person name="Lui A."/>
            <person name="MacDonald P.J.P."/>
            <person name="Montmayeur A."/>
            <person name="Murphy C."/>
            <person name="Neiman D."/>
            <person name="Pearson M."/>
            <person name="Priest M."/>
            <person name="Roberts A."/>
            <person name="Saif S."/>
            <person name="Shea T."/>
            <person name="Shenoy N."/>
            <person name="Sisk P."/>
            <person name="Stolte C."/>
            <person name="Sykes S."/>
            <person name="Wortman J."/>
            <person name="Nusbaum C."/>
            <person name="Birren B."/>
        </authorList>
    </citation>
    <scope>NUCLEOTIDE SEQUENCE [LARGE SCALE GENOMIC DNA]</scope>
    <source>
        <strain evidence="11 12">YIT 12060</strain>
    </source>
</reference>
<protein>
    <recommendedName>
        <fullName evidence="10">Glycerol-3-phosphate acyltransferase</fullName>
    </recommendedName>
    <alternativeName>
        <fullName evidence="10">Acyl-PO4 G3P acyltransferase</fullName>
    </alternativeName>
    <alternativeName>
        <fullName evidence="10">Acyl-phosphate--glycerol-3-phosphate acyltransferase</fullName>
    </alternativeName>
    <alternativeName>
        <fullName evidence="10">G3P acyltransferase</fullName>
        <shortName evidence="10">GPAT</shortName>
        <ecNumber evidence="10">2.3.1.275</ecNumber>
    </alternativeName>
    <alternativeName>
        <fullName evidence="10">Lysophosphatidic acid synthase</fullName>
        <shortName evidence="10">LPA synthase</shortName>
    </alternativeName>
</protein>
<comment type="similarity">
    <text evidence="10">Belongs to the PlsY family.</text>
</comment>
<evidence type="ECO:0000256" key="1">
    <source>
        <dbReference type="ARBA" id="ARBA00022475"/>
    </source>
</evidence>
<dbReference type="UniPathway" id="UPA00085"/>
<evidence type="ECO:0000256" key="10">
    <source>
        <dbReference type="HAMAP-Rule" id="MF_01043"/>
    </source>
</evidence>
<feature type="transmembrane region" description="Helical" evidence="10">
    <location>
        <begin position="6"/>
        <end position="24"/>
    </location>
</feature>
<dbReference type="SMART" id="SM01207">
    <property type="entry name" value="G3P_acyltransf"/>
    <property type="match status" value="1"/>
</dbReference>
<keyword evidence="4 10" id="KW-0812">Transmembrane</keyword>
<dbReference type="GO" id="GO:0043772">
    <property type="term" value="F:acyl-phosphate glycerol-3-phosphate acyltransferase activity"/>
    <property type="evidence" value="ECO:0007669"/>
    <property type="project" value="UniProtKB-UniRule"/>
</dbReference>
<evidence type="ECO:0000256" key="6">
    <source>
        <dbReference type="ARBA" id="ARBA00023098"/>
    </source>
</evidence>
<dbReference type="Proteomes" id="UP000006008">
    <property type="component" value="Unassembled WGS sequence"/>
</dbReference>
<feature type="transmembrane region" description="Helical" evidence="10">
    <location>
        <begin position="119"/>
        <end position="142"/>
    </location>
</feature>
<dbReference type="PANTHER" id="PTHR30309:SF0">
    <property type="entry name" value="GLYCEROL-3-PHOSPHATE ACYLTRANSFERASE-RELATED"/>
    <property type="match status" value="1"/>
</dbReference>
<comment type="pathway">
    <text evidence="10">Lipid metabolism; phospholipid metabolism.</text>
</comment>
<organism evidence="11 12">
    <name type="scientific">Alistipes indistinctus YIT 12060</name>
    <dbReference type="NCBI Taxonomy" id="742725"/>
    <lineage>
        <taxon>Bacteria</taxon>
        <taxon>Pseudomonadati</taxon>
        <taxon>Bacteroidota</taxon>
        <taxon>Bacteroidia</taxon>
        <taxon>Bacteroidales</taxon>
        <taxon>Rikenellaceae</taxon>
        <taxon>Alistipes</taxon>
    </lineage>
</organism>
<dbReference type="HAMAP" id="MF_01043">
    <property type="entry name" value="PlsY"/>
    <property type="match status" value="1"/>
</dbReference>
<dbReference type="EMBL" id="ADLD01000013">
    <property type="protein sequence ID" value="EHB91372.1"/>
    <property type="molecule type" value="Genomic_DNA"/>
</dbReference>
<evidence type="ECO:0000256" key="5">
    <source>
        <dbReference type="ARBA" id="ARBA00022989"/>
    </source>
</evidence>
<keyword evidence="7 10" id="KW-0472">Membrane</keyword>
<dbReference type="STRING" id="742725.HMPREF9450_01421"/>
<comment type="function">
    <text evidence="10">Catalyzes the transfer of an acyl group from acyl-phosphate (acyl-PO(4)) to glycerol-3-phosphate (G3P) to form lysophosphatidic acid (LPA). This enzyme utilizes acyl-phosphate as fatty acyl donor, but not acyl-CoA or acyl-ACP.</text>
</comment>
<proteinExistence type="inferred from homology"/>
<dbReference type="PANTHER" id="PTHR30309">
    <property type="entry name" value="INNER MEMBRANE PROTEIN YGIH"/>
    <property type="match status" value="1"/>
</dbReference>
<evidence type="ECO:0000256" key="9">
    <source>
        <dbReference type="ARBA" id="ARBA00023264"/>
    </source>
</evidence>
<dbReference type="RefSeq" id="WP_009134227.1">
    <property type="nucleotide sequence ID" value="NZ_CP102250.1"/>
</dbReference>
<keyword evidence="3 10" id="KW-0808">Transferase</keyword>
<keyword evidence="8 10" id="KW-0594">Phospholipid biosynthesis</keyword>
<dbReference type="OrthoDB" id="9777124at2"/>
<keyword evidence="9 10" id="KW-1208">Phospholipid metabolism</keyword>
<evidence type="ECO:0000256" key="7">
    <source>
        <dbReference type="ARBA" id="ARBA00023136"/>
    </source>
</evidence>
<dbReference type="NCBIfam" id="TIGR00023">
    <property type="entry name" value="glycerol-3-phosphate 1-O-acyltransferase PlsY"/>
    <property type="match status" value="1"/>
</dbReference>
<dbReference type="AlphaFoldDB" id="G5H9V6"/>
<comment type="catalytic activity">
    <reaction evidence="10">
        <text>an acyl phosphate + sn-glycerol 3-phosphate = a 1-acyl-sn-glycero-3-phosphate + phosphate</text>
        <dbReference type="Rhea" id="RHEA:34075"/>
        <dbReference type="ChEBI" id="CHEBI:43474"/>
        <dbReference type="ChEBI" id="CHEBI:57597"/>
        <dbReference type="ChEBI" id="CHEBI:57970"/>
        <dbReference type="ChEBI" id="CHEBI:59918"/>
        <dbReference type="EC" id="2.3.1.275"/>
    </reaction>
</comment>
<gene>
    <name evidence="10" type="primary">plsY</name>
    <name evidence="11" type="ORF">HMPREF9450_01421</name>
</gene>
<dbReference type="EC" id="2.3.1.275" evidence="10"/>
<dbReference type="eggNOG" id="COG0344">
    <property type="taxonomic scope" value="Bacteria"/>
</dbReference>
<evidence type="ECO:0000256" key="8">
    <source>
        <dbReference type="ARBA" id="ARBA00023209"/>
    </source>
</evidence>
<dbReference type="PATRIC" id="fig|742725.3.peg.1504"/>
<sequence length="209" mass="22174">MALNILLVIVAYLLGSIPSAVWIGKRFYGIDVREHGSHNAGATNTLRTLGRRAALPVFAIDILKGFTAVMLSHLSGYAPGSDAMFNFKIMLVAAAVVGHIFPIFAGFKGGKGVATLAGAVAGVYPPAVGLCLIVFIIVLALSHYVSLSSMSAGIAFPIFIVLVFGERSASLIVFSCVIAVLLLLTHRKNIGRLIHHTESKIYLGKRKDA</sequence>
<keyword evidence="5 10" id="KW-1133">Transmembrane helix</keyword>
<accession>G5H9V6</accession>
<feature type="transmembrane region" description="Helical" evidence="10">
    <location>
        <begin position="87"/>
        <end position="107"/>
    </location>
</feature>
<dbReference type="HOGENOM" id="CLU_081254_3_0_10"/>
<dbReference type="GO" id="GO:0005886">
    <property type="term" value="C:plasma membrane"/>
    <property type="evidence" value="ECO:0007669"/>
    <property type="project" value="UniProtKB-SubCell"/>
</dbReference>
<comment type="subunit">
    <text evidence="10">Probably interacts with PlsX.</text>
</comment>
<keyword evidence="6 10" id="KW-0443">Lipid metabolism</keyword>
<evidence type="ECO:0000256" key="4">
    <source>
        <dbReference type="ARBA" id="ARBA00022692"/>
    </source>
</evidence>
<evidence type="ECO:0000313" key="11">
    <source>
        <dbReference type="EMBL" id="EHB91372.1"/>
    </source>
</evidence>
<dbReference type="GeneID" id="92815542"/>
<feature type="transmembrane region" description="Helical" evidence="10">
    <location>
        <begin position="154"/>
        <end position="184"/>
    </location>
</feature>
<evidence type="ECO:0000256" key="3">
    <source>
        <dbReference type="ARBA" id="ARBA00022679"/>
    </source>
</evidence>
<name>G5H9V6_9BACT</name>
<feature type="transmembrane region" description="Helical" evidence="10">
    <location>
        <begin position="53"/>
        <end position="75"/>
    </location>
</feature>